<name>A0AAD5QJD4_PARTN</name>
<evidence type="ECO:0000313" key="1">
    <source>
        <dbReference type="EMBL" id="KAJ1350650.1"/>
    </source>
</evidence>
<reference evidence="1" key="1">
    <citation type="submission" date="2021-06" db="EMBL/GenBank/DDBJ databases">
        <title>Parelaphostrongylus tenuis whole genome reference sequence.</title>
        <authorList>
            <person name="Garwood T.J."/>
            <person name="Larsen P.A."/>
            <person name="Fountain-Jones N.M."/>
            <person name="Garbe J.R."/>
            <person name="Macchietto M.G."/>
            <person name="Kania S.A."/>
            <person name="Gerhold R.W."/>
            <person name="Richards J.E."/>
            <person name="Wolf T.M."/>
        </authorList>
    </citation>
    <scope>NUCLEOTIDE SEQUENCE</scope>
    <source>
        <strain evidence="1">MNPRO001-30</strain>
        <tissue evidence="1">Meninges</tissue>
    </source>
</reference>
<organism evidence="1 2">
    <name type="scientific">Parelaphostrongylus tenuis</name>
    <name type="common">Meningeal worm</name>
    <dbReference type="NCBI Taxonomy" id="148309"/>
    <lineage>
        <taxon>Eukaryota</taxon>
        <taxon>Metazoa</taxon>
        <taxon>Ecdysozoa</taxon>
        <taxon>Nematoda</taxon>
        <taxon>Chromadorea</taxon>
        <taxon>Rhabditida</taxon>
        <taxon>Rhabditina</taxon>
        <taxon>Rhabditomorpha</taxon>
        <taxon>Strongyloidea</taxon>
        <taxon>Metastrongylidae</taxon>
        <taxon>Parelaphostrongylus</taxon>
    </lineage>
</organism>
<dbReference type="AlphaFoldDB" id="A0AAD5QJD4"/>
<dbReference type="EMBL" id="JAHQIW010000906">
    <property type="protein sequence ID" value="KAJ1350650.1"/>
    <property type="molecule type" value="Genomic_DNA"/>
</dbReference>
<comment type="caution">
    <text evidence="1">The sequence shown here is derived from an EMBL/GenBank/DDBJ whole genome shotgun (WGS) entry which is preliminary data.</text>
</comment>
<sequence length="159" mass="17747">MKPCSNKKNNNNIKMFPLRKSCLNSTNPASPRSTILHWSARLLMLSGVKSFAASAGVKPVSHSFRGVRAKHCITEDYVLLSLFFRYKISILSTTNRRRFGLAPKKAVSPKRQPAIRTVINEQQSTTISPTSSMYLVPTNGLSFHIVTTRKTDFLETSAC</sequence>
<dbReference type="Proteomes" id="UP001196413">
    <property type="component" value="Unassembled WGS sequence"/>
</dbReference>
<proteinExistence type="predicted"/>
<accession>A0AAD5QJD4</accession>
<protein>
    <submittedName>
        <fullName evidence="1">Uncharacterized protein</fullName>
    </submittedName>
</protein>
<evidence type="ECO:0000313" key="2">
    <source>
        <dbReference type="Proteomes" id="UP001196413"/>
    </source>
</evidence>
<gene>
    <name evidence="1" type="ORF">KIN20_006490</name>
</gene>
<keyword evidence="2" id="KW-1185">Reference proteome</keyword>